<feature type="domain" description="DUF1023" evidence="1">
    <location>
        <begin position="389"/>
        <end position="557"/>
    </location>
</feature>
<keyword evidence="2" id="KW-0378">Hydrolase</keyword>
<name>A0ABU2X7P9_9ACTN</name>
<gene>
    <name evidence="2" type="ORF">RND15_04295</name>
</gene>
<dbReference type="GO" id="GO:0016787">
    <property type="term" value="F:hydrolase activity"/>
    <property type="evidence" value="ECO:0007669"/>
    <property type="project" value="UniProtKB-KW"/>
</dbReference>
<dbReference type="InterPro" id="IPR010427">
    <property type="entry name" value="DUF1023"/>
</dbReference>
<protein>
    <submittedName>
        <fullName evidence="2">Alpha/beta hydrolase</fullName>
    </submittedName>
</protein>
<proteinExistence type="predicted"/>
<keyword evidence="3" id="KW-1185">Reference proteome</keyword>
<accession>A0ABU2X7P9</accession>
<organism evidence="2 3">
    <name type="scientific">Streptomyces lonegramiae</name>
    <dbReference type="NCBI Taxonomy" id="3075524"/>
    <lineage>
        <taxon>Bacteria</taxon>
        <taxon>Bacillati</taxon>
        <taxon>Actinomycetota</taxon>
        <taxon>Actinomycetes</taxon>
        <taxon>Kitasatosporales</taxon>
        <taxon>Streptomycetaceae</taxon>
        <taxon>Streptomyces</taxon>
    </lineage>
</organism>
<comment type="caution">
    <text evidence="2">The sequence shown here is derived from an EMBL/GenBank/DDBJ whole genome shotgun (WGS) entry which is preliminary data.</text>
</comment>
<dbReference type="Pfam" id="PF06259">
    <property type="entry name" value="Abhydrolase_8"/>
    <property type="match status" value="1"/>
</dbReference>
<sequence length="620" mass="67253">MAQRVEECGVGGLRVGLAYEAAFPAGRLNGELVTGVMVTFAQLRALDPAQFEEAADGWHKVSSNASASKDRLDNEINAKLRGALKGQGVGTALGRLKRLSENFHYMQVECALVLTALNGLAAELRAAKKKLDNAVQDARDAGMTVTADGTVQYTPPVVLLPGQEYHQIREGVTPYALTTPANQVRAFADRIGDALKDAAEADGKYAKTLGKLITVADLSVTKEDWTDADADRGAVKKTVGDYLRDIPKDKSPKDNAAWWKNLSKEEQAEYISLYPAGVGKLDGLPVEDRDEANRVWFNEQRAKYQTELDNLPPEPKPRQLLAGRSMVPNEKWTEWYNRKKHLEGALDGMMRIQMRFDSTGKADPFPAKRPADHKPTGDGLPPAYLLGFDPENNGRAIIANGNPDTADHTAVLVGGIKSRLSGLYTPMVSGANLWQAASAMPGEPKVSTITWNGYDAPQNLFPEGALNRYADRGAGDFNDFLAGLHTSHDPSADDHLSVQAHSYGSVLVGSAARQGTLEADDVMFSGSPGVQVGRAEDLDVPPGHVWNQRAQDDPVPRLGAPTHGHREGLTQYITPNDPIFGAKQMTTDTKGHGNYWLAGSESLENQARVVVGRYDEVQLK</sequence>
<evidence type="ECO:0000259" key="1">
    <source>
        <dbReference type="Pfam" id="PF06259"/>
    </source>
</evidence>
<dbReference type="EMBL" id="JAVRFD010000001">
    <property type="protein sequence ID" value="MDT0541940.1"/>
    <property type="molecule type" value="Genomic_DNA"/>
</dbReference>
<reference evidence="2" key="1">
    <citation type="submission" date="2024-05" db="EMBL/GenBank/DDBJ databases">
        <title>30 novel species of actinomycetes from the DSMZ collection.</title>
        <authorList>
            <person name="Nouioui I."/>
        </authorList>
    </citation>
    <scope>NUCLEOTIDE SEQUENCE</scope>
    <source>
        <strain evidence="2">DSM 41529</strain>
    </source>
</reference>
<dbReference type="Proteomes" id="UP001180754">
    <property type="component" value="Unassembled WGS sequence"/>
</dbReference>
<evidence type="ECO:0000313" key="2">
    <source>
        <dbReference type="EMBL" id="MDT0541940.1"/>
    </source>
</evidence>
<evidence type="ECO:0000313" key="3">
    <source>
        <dbReference type="Proteomes" id="UP001180754"/>
    </source>
</evidence>